<reference evidence="2 3" key="1">
    <citation type="submission" date="2016-08" db="EMBL/GenBank/DDBJ databases">
        <title>A Parts List for Fungal Cellulosomes Revealed by Comparative Genomics.</title>
        <authorList>
            <consortium name="DOE Joint Genome Institute"/>
            <person name="Haitjema C.H."/>
            <person name="Gilmore S.P."/>
            <person name="Henske J.K."/>
            <person name="Solomon K.V."/>
            <person name="De Groot R."/>
            <person name="Kuo A."/>
            <person name="Mondo S.J."/>
            <person name="Salamov A.A."/>
            <person name="Labutti K."/>
            <person name="Zhao Z."/>
            <person name="Chiniquy J."/>
            <person name="Barry K."/>
            <person name="Brewer H.M."/>
            <person name="Purvine S.O."/>
            <person name="Wright A.T."/>
            <person name="Boxma B."/>
            <person name="Van Alen T."/>
            <person name="Hackstein J.H."/>
            <person name="Baker S.E."/>
            <person name="Grigoriev I.V."/>
            <person name="O'Malley M.A."/>
        </authorList>
    </citation>
    <scope>NUCLEOTIDE SEQUENCE [LARGE SCALE GENOMIC DNA]</scope>
    <source>
        <strain evidence="2 3">S4</strain>
    </source>
</reference>
<keyword evidence="3" id="KW-1185">Reference proteome</keyword>
<comment type="caution">
    <text evidence="2">The sequence shown here is derived from an EMBL/GenBank/DDBJ whole genome shotgun (WGS) entry which is preliminary data.</text>
</comment>
<dbReference type="EMBL" id="MCFG01000006">
    <property type="protein sequence ID" value="ORX87691.1"/>
    <property type="molecule type" value="Genomic_DNA"/>
</dbReference>
<gene>
    <name evidence="2" type="ORF">BCR32DRAFT_324360</name>
</gene>
<dbReference type="OrthoDB" id="10361235at2759"/>
<organism evidence="2 3">
    <name type="scientific">Anaeromyces robustus</name>
    <dbReference type="NCBI Taxonomy" id="1754192"/>
    <lineage>
        <taxon>Eukaryota</taxon>
        <taxon>Fungi</taxon>
        <taxon>Fungi incertae sedis</taxon>
        <taxon>Chytridiomycota</taxon>
        <taxon>Chytridiomycota incertae sedis</taxon>
        <taxon>Neocallimastigomycetes</taxon>
        <taxon>Neocallimastigales</taxon>
        <taxon>Neocallimastigaceae</taxon>
        <taxon>Anaeromyces</taxon>
    </lineage>
</organism>
<feature type="signal peptide" evidence="1">
    <location>
        <begin position="1"/>
        <end position="21"/>
    </location>
</feature>
<evidence type="ECO:0000313" key="2">
    <source>
        <dbReference type="EMBL" id="ORX87691.1"/>
    </source>
</evidence>
<proteinExistence type="predicted"/>
<dbReference type="AlphaFoldDB" id="A0A1Y1XPN6"/>
<protein>
    <submittedName>
        <fullName evidence="2">Uncharacterized protein</fullName>
    </submittedName>
</protein>
<feature type="chain" id="PRO_5011010062" evidence="1">
    <location>
        <begin position="22"/>
        <end position="325"/>
    </location>
</feature>
<reference evidence="2 3" key="2">
    <citation type="submission" date="2016-08" db="EMBL/GenBank/DDBJ databases">
        <title>Pervasive Adenine N6-methylation of Active Genes in Fungi.</title>
        <authorList>
            <consortium name="DOE Joint Genome Institute"/>
            <person name="Mondo S.J."/>
            <person name="Dannebaum R.O."/>
            <person name="Kuo R.C."/>
            <person name="Labutti K."/>
            <person name="Haridas S."/>
            <person name="Kuo A."/>
            <person name="Salamov A."/>
            <person name="Ahrendt S.R."/>
            <person name="Lipzen A."/>
            <person name="Sullivan W."/>
            <person name="Andreopoulos W.B."/>
            <person name="Clum A."/>
            <person name="Lindquist E."/>
            <person name="Daum C."/>
            <person name="Ramamoorthy G.K."/>
            <person name="Gryganskyi A."/>
            <person name="Culley D."/>
            <person name="Magnuson J.K."/>
            <person name="James T.Y."/>
            <person name="O'Malley M.A."/>
            <person name="Stajich J.E."/>
            <person name="Spatafora J.W."/>
            <person name="Visel A."/>
            <person name="Grigoriev I.V."/>
        </authorList>
    </citation>
    <scope>NUCLEOTIDE SEQUENCE [LARGE SCALE GENOMIC DNA]</scope>
    <source>
        <strain evidence="2 3">S4</strain>
    </source>
</reference>
<name>A0A1Y1XPN6_9FUNG</name>
<accession>A0A1Y1XPN6</accession>
<evidence type="ECO:0000256" key="1">
    <source>
        <dbReference type="SAM" id="SignalP"/>
    </source>
</evidence>
<evidence type="ECO:0000313" key="3">
    <source>
        <dbReference type="Proteomes" id="UP000193944"/>
    </source>
</evidence>
<sequence>MKFNLKYISFITLSAITFTKAEDCLKAMKHGNWDGKEVVELDIKRENLCTSTGYELCKPMEVELLEIMNVPKKNYIFDFGTTGLESDATLYRETISSLVDGNVQYFQVDYQTKYKNKYLLFGFVDELCKNEDPTVLDKIKVRVYGVLNSTDDPKTEYQPEEAISLEDPKIKNVQKDCFDNVLSFPYLFSQKPNKRDFLFDDLLELRDEDISSGIDAVKKIDDLTEEFGKNMDTTCRNWLYLLSLGKCYLAQQSLPEEFTFDPINPNVLNLLNSMQEKNLAKRLTLCRRDMKPRKLDIEQQIEDEYKKKYGEKAFEEMEKSLKDEL</sequence>
<keyword evidence="1" id="KW-0732">Signal</keyword>
<dbReference type="Proteomes" id="UP000193944">
    <property type="component" value="Unassembled WGS sequence"/>
</dbReference>